<proteinExistence type="predicted"/>
<dbReference type="SUPFAM" id="SSF47661">
    <property type="entry name" value="t-snare proteins"/>
    <property type="match status" value="1"/>
</dbReference>
<dbReference type="PANTHER" id="PTHR34949:SF2">
    <property type="entry name" value="OS05G0443700 PROTEIN"/>
    <property type="match status" value="1"/>
</dbReference>
<dbReference type="GO" id="GO:0012505">
    <property type="term" value="C:endomembrane system"/>
    <property type="evidence" value="ECO:0007669"/>
    <property type="project" value="UniProtKB-SubCell"/>
</dbReference>
<dbReference type="GO" id="GO:0048193">
    <property type="term" value="P:Golgi vesicle transport"/>
    <property type="evidence" value="ECO:0007669"/>
    <property type="project" value="InterPro"/>
</dbReference>
<dbReference type="Pfam" id="PF09177">
    <property type="entry name" value="STX6_10_61_N"/>
    <property type="match status" value="1"/>
</dbReference>
<dbReference type="AlphaFoldDB" id="A0AAP0KWN0"/>
<comment type="subcellular location">
    <subcellularLocation>
        <location evidence="2">Endomembrane system</location>
        <topology evidence="2">Single-pass type IV membrane protein</topology>
    </subcellularLocation>
</comment>
<evidence type="ECO:0000256" key="2">
    <source>
        <dbReference type="ARBA" id="ARBA00046280"/>
    </source>
</evidence>
<keyword evidence="1" id="KW-0813">Transport</keyword>
<comment type="caution">
    <text evidence="4">The sequence shown here is derived from an EMBL/GenBank/DDBJ whole genome shotgun (WGS) entry which is preliminary data.</text>
</comment>
<dbReference type="PANTHER" id="PTHR34949">
    <property type="entry name" value="OS05G0443700 PROTEIN"/>
    <property type="match status" value="1"/>
</dbReference>
<keyword evidence="5" id="KW-1185">Reference proteome</keyword>
<feature type="domain" description="Syntaxin 6/10/61 N-terminal" evidence="3">
    <location>
        <begin position="11"/>
        <end position="111"/>
    </location>
</feature>
<dbReference type="CDD" id="cd21442">
    <property type="entry name" value="SNARE_NTD_STX6-like"/>
    <property type="match status" value="1"/>
</dbReference>
<dbReference type="Proteomes" id="UP001420932">
    <property type="component" value="Unassembled WGS sequence"/>
</dbReference>
<sequence length="349" mass="39726">MDSSLRQWESDPLFYAAEVVQDSADRMESIFRMLLHEQSLLHGYPADQKLHNTIEYHKRDLETALGTTKWQLQDFEKAVNMSALSDRSSARGDAISRHKQFIAAIRGQIIHVDKSLEGPSTGDFARNIRWINLNEQDRDGLALFLSGGSSIDHHAQHDSYGSLMKQLYSREGSAMGDKSDEIVELKPETIDDSQRKNISQMSNSFGKPRESNLRKENSFYSSHLDLEASLHTQESPSLGQHENRGTKFVNSNAKNVFFKKKSKAPSKKENILGLLGRFWSLYLCRMIRKFPKRKNEDMREASDQRHLSAYTGVSCEQCIVIPILWMCIGNSELTVPSVLYTGTLFFRAA</sequence>
<reference evidence="4 5" key="1">
    <citation type="submission" date="2024-01" db="EMBL/GenBank/DDBJ databases">
        <title>Genome assemblies of Stephania.</title>
        <authorList>
            <person name="Yang L."/>
        </authorList>
    </citation>
    <scope>NUCLEOTIDE SEQUENCE [LARGE SCALE GENOMIC DNA]</scope>
    <source>
        <strain evidence="4">YNDBR</strain>
        <tissue evidence="4">Leaf</tissue>
    </source>
</reference>
<name>A0AAP0KWN0_9MAGN</name>
<dbReference type="GO" id="GO:0015031">
    <property type="term" value="P:protein transport"/>
    <property type="evidence" value="ECO:0007669"/>
    <property type="project" value="UniProtKB-KW"/>
</dbReference>
<dbReference type="InterPro" id="IPR015260">
    <property type="entry name" value="Syntaxin-6/10/61_N"/>
</dbReference>
<dbReference type="Gene3D" id="1.20.58.90">
    <property type="match status" value="1"/>
</dbReference>
<keyword evidence="1" id="KW-0653">Protein transport</keyword>
<accession>A0AAP0KWN0</accession>
<evidence type="ECO:0000313" key="5">
    <source>
        <dbReference type="Proteomes" id="UP001420932"/>
    </source>
</evidence>
<evidence type="ECO:0000259" key="3">
    <source>
        <dbReference type="Pfam" id="PF09177"/>
    </source>
</evidence>
<dbReference type="InterPro" id="IPR010989">
    <property type="entry name" value="SNARE"/>
</dbReference>
<evidence type="ECO:0000256" key="1">
    <source>
        <dbReference type="ARBA" id="ARBA00022927"/>
    </source>
</evidence>
<protein>
    <recommendedName>
        <fullName evidence="3">Syntaxin 6/10/61 N-terminal domain-containing protein</fullName>
    </recommendedName>
</protein>
<gene>
    <name evidence="4" type="ORF">Syun_005901</name>
</gene>
<dbReference type="GO" id="GO:0016020">
    <property type="term" value="C:membrane"/>
    <property type="evidence" value="ECO:0007669"/>
    <property type="project" value="InterPro"/>
</dbReference>
<organism evidence="4 5">
    <name type="scientific">Stephania yunnanensis</name>
    <dbReference type="NCBI Taxonomy" id="152371"/>
    <lineage>
        <taxon>Eukaryota</taxon>
        <taxon>Viridiplantae</taxon>
        <taxon>Streptophyta</taxon>
        <taxon>Embryophyta</taxon>
        <taxon>Tracheophyta</taxon>
        <taxon>Spermatophyta</taxon>
        <taxon>Magnoliopsida</taxon>
        <taxon>Ranunculales</taxon>
        <taxon>Menispermaceae</taxon>
        <taxon>Menispermoideae</taxon>
        <taxon>Cissampelideae</taxon>
        <taxon>Stephania</taxon>
    </lineage>
</organism>
<evidence type="ECO:0000313" key="4">
    <source>
        <dbReference type="EMBL" id="KAK9159560.1"/>
    </source>
</evidence>
<dbReference type="EMBL" id="JBBNAF010000003">
    <property type="protein sequence ID" value="KAK9159560.1"/>
    <property type="molecule type" value="Genomic_DNA"/>
</dbReference>